<dbReference type="EMBL" id="NRDI02000007">
    <property type="protein sequence ID" value="KAI1514935.1"/>
    <property type="molecule type" value="Genomic_DNA"/>
</dbReference>
<feature type="compositionally biased region" description="Polar residues" evidence="1">
    <location>
        <begin position="25"/>
        <end position="35"/>
    </location>
</feature>
<gene>
    <name evidence="2" type="ORF">Ptr86124_006258</name>
</gene>
<evidence type="ECO:0000313" key="2">
    <source>
        <dbReference type="EMBL" id="KAI1514935.1"/>
    </source>
</evidence>
<feature type="region of interest" description="Disordered" evidence="1">
    <location>
        <begin position="1"/>
        <end position="47"/>
    </location>
</feature>
<reference evidence="3" key="1">
    <citation type="journal article" date="2022" name="Microb. Genom.">
        <title>A global pangenome for the wheat fungal pathogen Pyrenophora tritici-repentis and prediction of effector protein structural homology.</title>
        <authorList>
            <person name="Moolhuijzen P.M."/>
            <person name="See P.T."/>
            <person name="Shi G."/>
            <person name="Powell H.R."/>
            <person name="Cockram J."/>
            <person name="Jorgensen L.N."/>
            <person name="Benslimane H."/>
            <person name="Strelkov S.E."/>
            <person name="Turner J."/>
            <person name="Liu Z."/>
            <person name="Moffat C.S."/>
        </authorList>
    </citation>
    <scope>NUCLEOTIDE SEQUENCE [LARGE SCALE GENOMIC DNA]</scope>
</reference>
<accession>A0A922NG32</accession>
<evidence type="ECO:0000256" key="1">
    <source>
        <dbReference type="SAM" id="MobiDB-lite"/>
    </source>
</evidence>
<dbReference type="AlphaFoldDB" id="A0A922NG32"/>
<feature type="compositionally biased region" description="Low complexity" evidence="1">
    <location>
        <begin position="9"/>
        <end position="21"/>
    </location>
</feature>
<dbReference type="Proteomes" id="UP000249757">
    <property type="component" value="Unassembled WGS sequence"/>
</dbReference>
<keyword evidence="3" id="KW-1185">Reference proteome</keyword>
<organism evidence="2 3">
    <name type="scientific">Pyrenophora tritici-repentis</name>
    <dbReference type="NCBI Taxonomy" id="45151"/>
    <lineage>
        <taxon>Eukaryota</taxon>
        <taxon>Fungi</taxon>
        <taxon>Dikarya</taxon>
        <taxon>Ascomycota</taxon>
        <taxon>Pezizomycotina</taxon>
        <taxon>Dothideomycetes</taxon>
        <taxon>Pleosporomycetidae</taxon>
        <taxon>Pleosporales</taxon>
        <taxon>Pleosporineae</taxon>
        <taxon>Pleosporaceae</taxon>
        <taxon>Pyrenophora</taxon>
    </lineage>
</organism>
<proteinExistence type="predicted"/>
<protein>
    <submittedName>
        <fullName evidence="2">Uncharacterized protein</fullName>
    </submittedName>
</protein>
<sequence length="47" mass="5050">MHTPAPVQPALDPALTPPTTKDANDLSSSTHTGLTPETHAWDDEKKK</sequence>
<name>A0A922NG32_9PLEO</name>
<comment type="caution">
    <text evidence="2">The sequence shown here is derived from an EMBL/GenBank/DDBJ whole genome shotgun (WGS) entry which is preliminary data.</text>
</comment>
<evidence type="ECO:0000313" key="3">
    <source>
        <dbReference type="Proteomes" id="UP000249757"/>
    </source>
</evidence>